<gene>
    <name evidence="2" type="ORF">EZS28_046297</name>
</gene>
<protein>
    <recommendedName>
        <fullName evidence="1">Reverse transcriptase domain-containing protein</fullName>
    </recommendedName>
</protein>
<proteinExistence type="predicted"/>
<feature type="domain" description="Reverse transcriptase" evidence="1">
    <location>
        <begin position="1"/>
        <end position="150"/>
    </location>
</feature>
<dbReference type="PANTHER" id="PTHR33050:SF7">
    <property type="entry name" value="RIBONUCLEASE H"/>
    <property type="match status" value="1"/>
</dbReference>
<dbReference type="SUPFAM" id="SSF56672">
    <property type="entry name" value="DNA/RNA polymerases"/>
    <property type="match status" value="1"/>
</dbReference>
<dbReference type="InterPro" id="IPR052055">
    <property type="entry name" value="Hepadnavirus_pol/RT"/>
</dbReference>
<dbReference type="Proteomes" id="UP000324800">
    <property type="component" value="Unassembled WGS sequence"/>
</dbReference>
<evidence type="ECO:0000259" key="1">
    <source>
        <dbReference type="PROSITE" id="PS50878"/>
    </source>
</evidence>
<accession>A0A5J4TI91</accession>
<dbReference type="InterPro" id="IPR043128">
    <property type="entry name" value="Rev_trsase/Diguanyl_cyclase"/>
</dbReference>
<organism evidence="2 3">
    <name type="scientific">Streblomastix strix</name>
    <dbReference type="NCBI Taxonomy" id="222440"/>
    <lineage>
        <taxon>Eukaryota</taxon>
        <taxon>Metamonada</taxon>
        <taxon>Preaxostyla</taxon>
        <taxon>Oxymonadida</taxon>
        <taxon>Streblomastigidae</taxon>
        <taxon>Streblomastix</taxon>
    </lineage>
</organism>
<feature type="non-terminal residue" evidence="2">
    <location>
        <position position="1"/>
    </location>
</feature>
<dbReference type="Gene3D" id="3.30.70.270">
    <property type="match status" value="1"/>
</dbReference>
<reference evidence="2 3" key="1">
    <citation type="submission" date="2019-03" db="EMBL/GenBank/DDBJ databases">
        <title>Single cell metagenomics reveals metabolic interactions within the superorganism composed of flagellate Streblomastix strix and complex community of Bacteroidetes bacteria on its surface.</title>
        <authorList>
            <person name="Treitli S.C."/>
            <person name="Kolisko M."/>
            <person name="Husnik F."/>
            <person name="Keeling P."/>
            <person name="Hampl V."/>
        </authorList>
    </citation>
    <scope>NUCLEOTIDE SEQUENCE [LARGE SCALE GENOMIC DNA]</scope>
    <source>
        <strain evidence="2">ST1C</strain>
    </source>
</reference>
<dbReference type="InterPro" id="IPR043502">
    <property type="entry name" value="DNA/RNA_pol_sf"/>
</dbReference>
<dbReference type="Pfam" id="PF00078">
    <property type="entry name" value="RVT_1"/>
    <property type="match status" value="1"/>
</dbReference>
<dbReference type="Gene3D" id="3.10.10.10">
    <property type="entry name" value="HIV Type 1 Reverse Transcriptase, subunit A, domain 1"/>
    <property type="match status" value="1"/>
</dbReference>
<dbReference type="InterPro" id="IPR000477">
    <property type="entry name" value="RT_dom"/>
</dbReference>
<dbReference type="AlphaFoldDB" id="A0A5J4TI91"/>
<name>A0A5J4TI91_9EUKA</name>
<comment type="caution">
    <text evidence="2">The sequence shown here is derived from an EMBL/GenBank/DDBJ whole genome shotgun (WGS) entry which is preliminary data.</text>
</comment>
<dbReference type="PANTHER" id="PTHR33050">
    <property type="entry name" value="REVERSE TRANSCRIPTASE DOMAIN-CONTAINING PROTEIN"/>
    <property type="match status" value="1"/>
</dbReference>
<dbReference type="PROSITE" id="PS50878">
    <property type="entry name" value="RT_POL"/>
    <property type="match status" value="1"/>
</dbReference>
<evidence type="ECO:0000313" key="2">
    <source>
        <dbReference type="EMBL" id="KAA6358176.1"/>
    </source>
</evidence>
<dbReference type="EMBL" id="SNRW01030246">
    <property type="protein sequence ID" value="KAA6358176.1"/>
    <property type="molecule type" value="Genomic_DNA"/>
</dbReference>
<sequence length="232" mass="26721">VKQTIRLGDWSTSLDLYSAFHHLIVQTESQPYLAFEFQNNYYTYKATLFGTKLSQIHFVTAIEPIMQQIRMKTEIRIINYIDGILLLHQNKEYLKNITLKVIETLKYFGFTINSEKSEWIKTGTELTVKQTAKLIGQLNYIRLQFLAASLFLNSMDHQKAQAARLRGWNTTMIMNKTTIPDINWRNAKLKANIHAQLIQIPRQMTMTTDAAPSGWGSGLEKELEMIAMAQGT</sequence>
<evidence type="ECO:0000313" key="3">
    <source>
        <dbReference type="Proteomes" id="UP000324800"/>
    </source>
</evidence>